<accession>A0A9D9D8Z8</accession>
<dbReference type="EMBL" id="JADING010000051">
    <property type="protein sequence ID" value="MBO8414194.1"/>
    <property type="molecule type" value="Genomic_DNA"/>
</dbReference>
<sequence length="419" mass="47293">MEQYIRIGAEQEAKQAVKDAKFEAKRAIKKAKIELQKALRSADTEEEKASLTADYQKLVADSNAKIEEAIKAEEQLNAKIAEQLQHPVQYDSETKKVIRLVSTRRPKKAYQITGVEDVASKNNWKAWLYLAPVLVLLVVFLIYPLINTMFIAFTDNYLYAAGTYDGLTLKNFAVILGITSMSSGAKEIFFTQYAIPNTFIIVFITVPISTLLALIISVALNSLKWFQKFLQTVFFLPYVTNAIAVGMVFSVIFDVDGVINYIFGLDNYAWIYGADRSVAMIPLCIYIVWSSIPFKILVFLSGLQGIDKQYYQAAQIDSCSHMKVLWKITVPLLSPQILYIVITSFIGAFKEYTSIVGLFGGPGTFGDNGDPNMYTIVYYIYENLQENTSLAAAAAVFLFVIILIFTFFQMWISKKRVHY</sequence>
<feature type="transmembrane region" description="Helical" evidence="7">
    <location>
        <begin position="279"/>
        <end position="303"/>
    </location>
</feature>
<evidence type="ECO:0000256" key="3">
    <source>
        <dbReference type="ARBA" id="ARBA00022475"/>
    </source>
</evidence>
<dbReference type="SUPFAM" id="SSF161098">
    <property type="entry name" value="MetI-like"/>
    <property type="match status" value="1"/>
</dbReference>
<evidence type="ECO:0000313" key="11">
    <source>
        <dbReference type="Proteomes" id="UP000823629"/>
    </source>
</evidence>
<dbReference type="Gene3D" id="1.10.3720.10">
    <property type="entry name" value="MetI-like"/>
    <property type="match status" value="1"/>
</dbReference>
<reference evidence="10" key="1">
    <citation type="submission" date="2020-10" db="EMBL/GenBank/DDBJ databases">
        <authorList>
            <person name="Gilroy R."/>
        </authorList>
    </citation>
    <scope>NUCLEOTIDE SEQUENCE</scope>
    <source>
        <strain evidence="10">1748</strain>
    </source>
</reference>
<dbReference type="InterPro" id="IPR000515">
    <property type="entry name" value="MetI-like"/>
</dbReference>
<evidence type="ECO:0000256" key="7">
    <source>
        <dbReference type="RuleBase" id="RU363032"/>
    </source>
</evidence>
<evidence type="ECO:0000256" key="8">
    <source>
        <dbReference type="SAM" id="Coils"/>
    </source>
</evidence>
<organism evidence="10 11">
    <name type="scientific">Candidatus Scatoplasma merdavium</name>
    <dbReference type="NCBI Taxonomy" id="2840932"/>
    <lineage>
        <taxon>Bacteria</taxon>
        <taxon>Bacillati</taxon>
        <taxon>Bacillota</taxon>
        <taxon>Bacilli</taxon>
        <taxon>Bacillales</taxon>
        <taxon>Candidatus Scatoplasma</taxon>
    </lineage>
</organism>
<feature type="transmembrane region" description="Helical" evidence="7">
    <location>
        <begin position="390"/>
        <end position="412"/>
    </location>
</feature>
<feature type="transmembrane region" description="Helical" evidence="7">
    <location>
        <begin position="232"/>
        <end position="253"/>
    </location>
</feature>
<dbReference type="GO" id="GO:0055085">
    <property type="term" value="P:transmembrane transport"/>
    <property type="evidence" value="ECO:0007669"/>
    <property type="project" value="InterPro"/>
</dbReference>
<dbReference type="PANTHER" id="PTHR30193">
    <property type="entry name" value="ABC TRANSPORTER PERMEASE PROTEIN"/>
    <property type="match status" value="1"/>
</dbReference>
<dbReference type="Proteomes" id="UP000823629">
    <property type="component" value="Unassembled WGS sequence"/>
</dbReference>
<keyword evidence="8" id="KW-0175">Coiled coil</keyword>
<dbReference type="InterPro" id="IPR051393">
    <property type="entry name" value="ABC_transporter_permease"/>
</dbReference>
<keyword evidence="2 7" id="KW-0813">Transport</keyword>
<feature type="domain" description="ABC transmembrane type-1" evidence="9">
    <location>
        <begin position="195"/>
        <end position="409"/>
    </location>
</feature>
<dbReference type="InterPro" id="IPR035906">
    <property type="entry name" value="MetI-like_sf"/>
</dbReference>
<name>A0A9D9D8Z8_9BACL</name>
<keyword evidence="4 7" id="KW-0812">Transmembrane</keyword>
<feature type="transmembrane region" description="Helical" evidence="7">
    <location>
        <begin position="324"/>
        <end position="349"/>
    </location>
</feature>
<evidence type="ECO:0000256" key="1">
    <source>
        <dbReference type="ARBA" id="ARBA00004651"/>
    </source>
</evidence>
<evidence type="ECO:0000259" key="9">
    <source>
        <dbReference type="PROSITE" id="PS50928"/>
    </source>
</evidence>
<evidence type="ECO:0000256" key="2">
    <source>
        <dbReference type="ARBA" id="ARBA00022448"/>
    </source>
</evidence>
<comment type="similarity">
    <text evidence="7">Belongs to the binding-protein-dependent transport system permease family.</text>
</comment>
<dbReference type="Pfam" id="PF00528">
    <property type="entry name" value="BPD_transp_1"/>
    <property type="match status" value="1"/>
</dbReference>
<dbReference type="PANTHER" id="PTHR30193:SF37">
    <property type="entry name" value="INNER MEMBRANE ABC TRANSPORTER PERMEASE PROTEIN YCJO"/>
    <property type="match status" value="1"/>
</dbReference>
<protein>
    <submittedName>
        <fullName evidence="10">ABC transporter permease subunit</fullName>
    </submittedName>
</protein>
<keyword evidence="3" id="KW-1003">Cell membrane</keyword>
<gene>
    <name evidence="10" type="ORF">IAC78_01770</name>
</gene>
<feature type="transmembrane region" description="Helical" evidence="7">
    <location>
        <begin position="126"/>
        <end position="146"/>
    </location>
</feature>
<comment type="caution">
    <text evidence="10">The sequence shown here is derived from an EMBL/GenBank/DDBJ whole genome shotgun (WGS) entry which is preliminary data.</text>
</comment>
<evidence type="ECO:0000256" key="4">
    <source>
        <dbReference type="ARBA" id="ARBA00022692"/>
    </source>
</evidence>
<feature type="coiled-coil region" evidence="8">
    <location>
        <begin position="28"/>
        <end position="86"/>
    </location>
</feature>
<dbReference type="Gene3D" id="1.20.58.370">
    <property type="entry name" value="MalF N-terminal region-like"/>
    <property type="match status" value="1"/>
</dbReference>
<dbReference type="AlphaFoldDB" id="A0A9D9D8Z8"/>
<evidence type="ECO:0000313" key="10">
    <source>
        <dbReference type="EMBL" id="MBO8414194.1"/>
    </source>
</evidence>
<keyword evidence="5 7" id="KW-1133">Transmembrane helix</keyword>
<feature type="transmembrane region" description="Helical" evidence="7">
    <location>
        <begin position="199"/>
        <end position="220"/>
    </location>
</feature>
<reference evidence="10" key="2">
    <citation type="journal article" date="2021" name="PeerJ">
        <title>Extensive microbial diversity within the chicken gut microbiome revealed by metagenomics and culture.</title>
        <authorList>
            <person name="Gilroy R."/>
            <person name="Ravi A."/>
            <person name="Getino M."/>
            <person name="Pursley I."/>
            <person name="Horton D.L."/>
            <person name="Alikhan N.F."/>
            <person name="Baker D."/>
            <person name="Gharbi K."/>
            <person name="Hall N."/>
            <person name="Watson M."/>
            <person name="Adriaenssens E.M."/>
            <person name="Foster-Nyarko E."/>
            <person name="Jarju S."/>
            <person name="Secka A."/>
            <person name="Antonio M."/>
            <person name="Oren A."/>
            <person name="Chaudhuri R.R."/>
            <person name="La Ragione R."/>
            <person name="Hildebrand F."/>
            <person name="Pallen M.J."/>
        </authorList>
    </citation>
    <scope>NUCLEOTIDE SEQUENCE</scope>
    <source>
        <strain evidence="10">1748</strain>
    </source>
</reference>
<comment type="subcellular location">
    <subcellularLocation>
        <location evidence="1 7">Cell membrane</location>
        <topology evidence="1 7">Multi-pass membrane protein</topology>
    </subcellularLocation>
</comment>
<evidence type="ECO:0000256" key="5">
    <source>
        <dbReference type="ARBA" id="ARBA00022989"/>
    </source>
</evidence>
<dbReference type="CDD" id="cd06261">
    <property type="entry name" value="TM_PBP2"/>
    <property type="match status" value="1"/>
</dbReference>
<keyword evidence="6 7" id="KW-0472">Membrane</keyword>
<dbReference type="PROSITE" id="PS50928">
    <property type="entry name" value="ABC_TM1"/>
    <property type="match status" value="1"/>
</dbReference>
<proteinExistence type="inferred from homology"/>
<dbReference type="InterPro" id="IPR035277">
    <property type="entry name" value="MalF_N"/>
</dbReference>
<evidence type="ECO:0000256" key="6">
    <source>
        <dbReference type="ARBA" id="ARBA00023136"/>
    </source>
</evidence>
<dbReference type="GO" id="GO:0005886">
    <property type="term" value="C:plasma membrane"/>
    <property type="evidence" value="ECO:0007669"/>
    <property type="project" value="UniProtKB-SubCell"/>
</dbReference>